<dbReference type="GO" id="GO:0030659">
    <property type="term" value="C:cytoplasmic vesicle membrane"/>
    <property type="evidence" value="ECO:0007669"/>
    <property type="project" value="TreeGrafter"/>
</dbReference>
<evidence type="ECO:0000256" key="8">
    <source>
        <dbReference type="ARBA" id="ARBA00023286"/>
    </source>
</evidence>
<feature type="region of interest" description="Disordered" evidence="10">
    <location>
        <begin position="66"/>
        <end position="102"/>
    </location>
</feature>
<keyword evidence="2" id="KW-0813">Transport</keyword>
<comment type="subcellular location">
    <subcellularLocation>
        <location evidence="1">Endomembrane system</location>
        <topology evidence="1">Multi-pass membrane protein</topology>
    </subcellularLocation>
</comment>
<feature type="domain" description="Inositol 1,4,5-trisphosphate/ryanodine receptor" evidence="14">
    <location>
        <begin position="41"/>
        <end position="239"/>
    </location>
</feature>
<feature type="compositionally biased region" description="Polar residues" evidence="10">
    <location>
        <begin position="314"/>
        <end position="336"/>
    </location>
</feature>
<dbReference type="PANTHER" id="PTHR13715">
    <property type="entry name" value="RYANODINE RECEPTOR AND IP3 RECEPTOR"/>
    <property type="match status" value="1"/>
</dbReference>
<feature type="domain" description="RIH" evidence="12">
    <location>
        <begin position="521"/>
        <end position="696"/>
    </location>
</feature>
<dbReference type="OrthoDB" id="18423at2759"/>
<comment type="caution">
    <text evidence="15">The sequence shown here is derived from an EMBL/GenBank/DDBJ whole genome shotgun (WGS) entry which is preliminary data.</text>
</comment>
<evidence type="ECO:0000259" key="12">
    <source>
        <dbReference type="Pfam" id="PF01365"/>
    </source>
</evidence>
<evidence type="ECO:0000256" key="9">
    <source>
        <dbReference type="ARBA" id="ARBA00023303"/>
    </source>
</evidence>
<feature type="transmembrane region" description="Helical" evidence="11">
    <location>
        <begin position="2554"/>
        <end position="2572"/>
    </location>
</feature>
<feature type="transmembrane region" description="Helical" evidence="11">
    <location>
        <begin position="2602"/>
        <end position="2624"/>
    </location>
</feature>
<keyword evidence="5" id="KW-0406">Ion transport</keyword>
<keyword evidence="7" id="KW-0675">Receptor</keyword>
<dbReference type="InterPro" id="IPR000699">
    <property type="entry name" value="RIH_dom"/>
</dbReference>
<dbReference type="InterPro" id="IPR015925">
    <property type="entry name" value="Ryanodine_IP3_receptor"/>
</dbReference>
<dbReference type="Pfam" id="PF01365">
    <property type="entry name" value="RYDR_ITPR"/>
    <property type="match status" value="2"/>
</dbReference>
<dbReference type="SUPFAM" id="SSF48371">
    <property type="entry name" value="ARM repeat"/>
    <property type="match status" value="1"/>
</dbReference>
<dbReference type="GO" id="GO:0005262">
    <property type="term" value="F:calcium channel activity"/>
    <property type="evidence" value="ECO:0007669"/>
    <property type="project" value="InterPro"/>
</dbReference>
<feature type="region of interest" description="Disordered" evidence="10">
    <location>
        <begin position="899"/>
        <end position="938"/>
    </location>
</feature>
<dbReference type="EMBL" id="AJWJ01000040">
    <property type="protein sequence ID" value="KAF2077069.1"/>
    <property type="molecule type" value="Genomic_DNA"/>
</dbReference>
<evidence type="ECO:0000256" key="2">
    <source>
        <dbReference type="ARBA" id="ARBA00022448"/>
    </source>
</evidence>
<dbReference type="GO" id="GO:0012505">
    <property type="term" value="C:endomembrane system"/>
    <property type="evidence" value="ECO:0007669"/>
    <property type="project" value="UniProtKB-SubCell"/>
</dbReference>
<keyword evidence="9" id="KW-0407">Ion channel</keyword>
<feature type="domain" description="RyR/IP3R Homology associated" evidence="13">
    <location>
        <begin position="2127"/>
        <end position="2225"/>
    </location>
</feature>
<dbReference type="InterPro" id="IPR013662">
    <property type="entry name" value="RIH_assoc-dom"/>
</dbReference>
<accession>A0A8J4VAF2</accession>
<feature type="compositionally biased region" description="Low complexity" evidence="10">
    <location>
        <begin position="70"/>
        <end position="98"/>
    </location>
</feature>
<feature type="transmembrane region" description="Helical" evidence="11">
    <location>
        <begin position="2474"/>
        <end position="2495"/>
    </location>
</feature>
<feature type="domain" description="RIH" evidence="12">
    <location>
        <begin position="1264"/>
        <end position="1443"/>
    </location>
</feature>
<feature type="region of interest" description="Disordered" evidence="10">
    <location>
        <begin position="303"/>
        <end position="336"/>
    </location>
</feature>
<dbReference type="InterPro" id="IPR036300">
    <property type="entry name" value="MIR_dom_sf"/>
</dbReference>
<keyword evidence="16" id="KW-1185">Reference proteome</keyword>
<evidence type="ECO:0000256" key="4">
    <source>
        <dbReference type="ARBA" id="ARBA00022989"/>
    </source>
</evidence>
<dbReference type="Pfam" id="PF08709">
    <property type="entry name" value="Ins145_P3_rec"/>
    <property type="match status" value="1"/>
</dbReference>
<evidence type="ECO:0000256" key="7">
    <source>
        <dbReference type="ARBA" id="ARBA00023170"/>
    </source>
</evidence>
<dbReference type="PANTHER" id="PTHR13715:SF99">
    <property type="entry name" value="INOSITOL 1,4,5-TRISPHOSPHATE RECEPTOR-LIKE PROTEIN A"/>
    <property type="match status" value="1"/>
</dbReference>
<evidence type="ECO:0000256" key="1">
    <source>
        <dbReference type="ARBA" id="ARBA00004127"/>
    </source>
</evidence>
<evidence type="ECO:0000259" key="13">
    <source>
        <dbReference type="Pfam" id="PF08454"/>
    </source>
</evidence>
<feature type="transmembrane region" description="Helical" evidence="11">
    <location>
        <begin position="2685"/>
        <end position="2704"/>
    </location>
</feature>
<feature type="region of interest" description="Disordered" evidence="10">
    <location>
        <begin position="1509"/>
        <end position="1535"/>
    </location>
</feature>
<dbReference type="Gene3D" id="2.80.10.50">
    <property type="match status" value="2"/>
</dbReference>
<keyword evidence="3 11" id="KW-0812">Transmembrane</keyword>
<proteinExistence type="predicted"/>
<keyword evidence="4 11" id="KW-1133">Transmembrane helix</keyword>
<dbReference type="SUPFAM" id="SSF100909">
    <property type="entry name" value="IP3 receptor type 1 binding core, domain 2"/>
    <property type="match status" value="2"/>
</dbReference>
<protein>
    <recommendedName>
        <fullName evidence="17">Inositol 1</fullName>
    </recommendedName>
</protein>
<dbReference type="SUPFAM" id="SSF82109">
    <property type="entry name" value="MIR domain"/>
    <property type="match status" value="1"/>
</dbReference>
<reference evidence="15" key="1">
    <citation type="submission" date="2020-01" db="EMBL/GenBank/DDBJ databases">
        <title>Development of genomics and gene disruption for Polysphondylium violaceum indicates a role for the polyketide synthase stlB in stalk morphogenesis.</title>
        <authorList>
            <person name="Narita B."/>
            <person name="Kawabe Y."/>
            <person name="Kin K."/>
            <person name="Saito T."/>
            <person name="Gibbs R."/>
            <person name="Kuspa A."/>
            <person name="Muzny D."/>
            <person name="Queller D."/>
            <person name="Richards S."/>
            <person name="Strassman J."/>
            <person name="Sucgang R."/>
            <person name="Worley K."/>
            <person name="Schaap P."/>
        </authorList>
    </citation>
    <scope>NUCLEOTIDE SEQUENCE</scope>
    <source>
        <strain evidence="15">QSvi11</strain>
    </source>
</reference>
<gene>
    <name evidence="15" type="ORF">CYY_001636</name>
</gene>
<feature type="compositionally biased region" description="Low complexity" evidence="10">
    <location>
        <begin position="303"/>
        <end position="313"/>
    </location>
</feature>
<evidence type="ECO:0000256" key="11">
    <source>
        <dbReference type="SAM" id="Phobius"/>
    </source>
</evidence>
<feature type="transmembrane region" description="Helical" evidence="11">
    <location>
        <begin position="2436"/>
        <end position="2454"/>
    </location>
</feature>
<evidence type="ECO:0008006" key="17">
    <source>
        <dbReference type="Google" id="ProtNLM"/>
    </source>
</evidence>
<evidence type="ECO:0000313" key="16">
    <source>
        <dbReference type="Proteomes" id="UP000695562"/>
    </source>
</evidence>
<evidence type="ECO:0000313" key="15">
    <source>
        <dbReference type="EMBL" id="KAF2077069.1"/>
    </source>
</evidence>
<keyword evidence="8" id="KW-1071">Ligand-gated ion channel</keyword>
<evidence type="ECO:0000256" key="10">
    <source>
        <dbReference type="SAM" id="MobiDB-lite"/>
    </source>
</evidence>
<organism evidence="15 16">
    <name type="scientific">Polysphondylium violaceum</name>
    <dbReference type="NCBI Taxonomy" id="133409"/>
    <lineage>
        <taxon>Eukaryota</taxon>
        <taxon>Amoebozoa</taxon>
        <taxon>Evosea</taxon>
        <taxon>Eumycetozoa</taxon>
        <taxon>Dictyostelia</taxon>
        <taxon>Dictyosteliales</taxon>
        <taxon>Dictyosteliaceae</taxon>
        <taxon>Polysphondylium</taxon>
    </lineage>
</organism>
<dbReference type="Proteomes" id="UP000695562">
    <property type="component" value="Unassembled WGS sequence"/>
</dbReference>
<sequence>MEDSIKSSLKTGDSVTFFSEQEEEDGYFSKAHDSAVLNSSKTKECVFKIYPFTQYTARKAFKKKAKRKLLQQQQQTGDNSSGNLASSSNNNNNNNNGAPMSMTEVNNAEVTDLELKQLEEYQDLEDVNNESTLIQLEGRDLVYGQIIQLFHPPTNQFLFAKNYDSNNNIVGFRQDGDQKCYFKITPRFASLDGCKVFNDDLILLRHEKSGLFLKETNFFNDQGLFDIGLTESGTFWKISISDVDGKSSQNVVKANEPFRLFHREGGFVKVSKDDTTTFSYSTKTPSSINSLFEIELENRAITSSSVPNSPSVTGRTANPSAIPTTAVNGKETQLPPQSLLQPSTEVHYGQSFWIRLVGTRKYLSLEEILDEHKESSLIVVDEDQKYSPNATFQFLSKEKNSSSDDIVFGSFVRIQTLSKHYLHFLSDETFHHNGDLVGSKKYYKNDDFQIKQVPKSQLEDYNFVVQRIQKIQAYLSQSQLPIPSPGLSINNSSVQYLNPNSQVQQQQNYKKITNQEIKFIIVEFIKFCTQSEIEDPLEREGTPIKNHQKLLSHKSHFPVILEFLSKIFDPLDGITVIFIYRLLKQMAKSNIKNGIIINEHLDVIAGPEALREKVVSYGLGAILLEIYKNNNILLEALTEDKVLEFINIIKRTKDPKLMELLSEICLCFGKPIVKNQQFLCNLLFEKNSSLLFKTRVNNSTIEVEKANGTWQDIGHFVFSVDEKTHKYFEQTLSLYANISKGRNYNGIRLAGQRAPYKECLVCLKDETLPFGLRGCYINILIHVYMDCYPQTHAADINYVWNPYIVDRSKTLEFIQQHQLQQSALPSNASTTGTTGKSSGYNTISSGNIIISNSGQIGPSNANSPILPNAPGFMNTGPNYQGGASNMLVASSTAGTLAASTATSPIPSNPLADSIQSPASPNGAALPPSGGSHSGSVKRNSSLVGSIGPHYAHHIGGGSISSSSSIHNIFGSKEYASNSSTSVFKESDIFSTFLNSESHAVPEPITISQLLINLLLKSENFSSFTSYPHAHRPQLGFFHKILVAVNYAFKFGFFKKKERVVLTRLLTILAIENEGPTNTFKEADLGRTMGGSRMLEDDSVIFVNIKVEIIKILHLMLSLQKKNMLMVFLDDFHSLDQNTFQNPESVKGLVMERLASNHQKDFQQELSICQILFKLLKHENNGLSSLSLSLLNRIYKYRSIYSMLWKPIQKLFVLSLELTPIYQESLSKMEFLTKTCLDPLTDEKTEEVLKILVGFIHMCSDSDTEKRVKHQKLLRVMGVYKTIIGVLKIGCSLDDLILDVDGDDPNSNNIRSIFKSTSSASESVHVAKIFRCCYEFLKVFCLKNEENQVILFGEIEFLIGHLIRYGNVFGTVETLMEVFKNNLPLSVKFGNSPYLKILIKFIINQNTDNLDPMFLKLLSTIMLPGGVSSDDAVIENQLAVTNLLKEYQDKITKLLVPVHVIKEVMKEPKGSNLSKHYSASSSKIYKLHLALQEILVHALQYDDSSLAPGNPNTLVTSGGATAPSSNTNSSQAFGNTLSSRSSIAPKLMRSSAKQQIITSSVEVLPKEFVINLDLILLLKSCSHGKNTPTEVICREFLSMSDCFDILVVRSDGQGKDNSSLMIHDTKEYLENNLLFRFKSAYLSFLHEVFFNSDTLKGDLLALQLNENLWNLIDQFTNQLNYLFTCSARKQMSEIYYVMMARNIILPMASILERFYSQCFYFDKATQTHLTYSSKIMAALMKLYWVDPSLSFTTFATPKFKSIADDSSAGGLHPIIQGLEIEEKIQIFTSLTKCLKAMDRSALSPMMAPNVSSLNISDVIKGCEEVIARLDSSSRYHRHRAETIDAGVGMAVLSKPSTSFYFDYSNKEDNYVKESKKRGYIEIAKLVNAGLMINKQPPSPVSIHSDQDPILQGRIPMSSPRFNSYSTLTSPPPIPHLSQNPHHAISSGSLSSSHSDKTTNFLEILVFQLRNSLYDNDEMKINCIRILSSLLSVNLARKRDIQNLMSDLYCHSAAIGLLSSKNLEIAFESLSLLLALLEENDSLVNPIPNSKVKDDIQSHFSSSPDIQFFRDIFAMIERAKINLKDTKRSIRIENGKIIGANFSAAANFNFRSSKQHIADQTAVNPYSTEFLLLKNVFRVLQLLCQGSANIFKKNIRSQPDNYKSYDILKEMCQFLKILETIVDIDIDSIDLAHRFFSCMKEIVKNTPDNQLAAISNVQVCKAISNILKKHKDINPNNIKDAKYIELKIEVVDFLLHIVDKEDPRVVSKLIPELDYKVIEANTQIMSQKSGSSEINEKLIKLASMSFRLIKILADNDKSQNRQLVECLLKCGEHCKSRIGRVELFCRDKLERIYFPIPSYSRRLILEDKESSKIKSDENQLQENLEEHFLSNQINWNKTSEKIDAFMDWSEYKLIELEHLHHLKNQTLSYLLVSHMRKFKFISFILALAINILLLIFSTTLPKEFKQDFGKTNFYAAYIPLAILQTIACIIACAGFFLRYGPVLLYQNWVKYLKFHGGEKSYMFLTNDQRMDTLRQKFKYGFIPLNAKFLLTDLRSVYNIFAVVFSIIGVAYSPYFFAYHIFQFSLHTKALGIVISALSVNKKTLLVMGIFILQANYLLSIFSYVFFNEKYIMDGNNFCTTLFQCFISNLFYGLPTQGQLVQFVSYNSYEPDTNTGTGHTVAWTAYNLVFYIIVSIILLNVILGIIVDTFGQLRDQRASTEEYKSNVCFICSIERETFQKKSIDFLKHIEDDHNKWHYLYFFAYLKERVSNGQLNQLNELEIYVLDSITNRSYINFFPYEMSMSLQGIENDKKSNNSTADQFNKSLEDVEKKISNNISSQMNQTVSLLIDEVKSLRQQLIEMKLQQQNK</sequence>
<name>A0A8J4VAF2_9MYCE</name>
<keyword evidence="6 11" id="KW-0472">Membrane</keyword>
<dbReference type="InterPro" id="IPR014821">
    <property type="entry name" value="Ins145_P3_rcpt"/>
</dbReference>
<evidence type="ECO:0000259" key="14">
    <source>
        <dbReference type="Pfam" id="PF08709"/>
    </source>
</evidence>
<evidence type="ECO:0000256" key="6">
    <source>
        <dbReference type="ARBA" id="ARBA00023136"/>
    </source>
</evidence>
<evidence type="ECO:0000256" key="5">
    <source>
        <dbReference type="ARBA" id="ARBA00023065"/>
    </source>
</evidence>
<dbReference type="Pfam" id="PF08454">
    <property type="entry name" value="RIH_assoc"/>
    <property type="match status" value="1"/>
</dbReference>
<dbReference type="InterPro" id="IPR016024">
    <property type="entry name" value="ARM-type_fold"/>
</dbReference>
<evidence type="ECO:0000256" key="3">
    <source>
        <dbReference type="ARBA" id="ARBA00022692"/>
    </source>
</evidence>
<dbReference type="InterPro" id="IPR035910">
    <property type="entry name" value="RyR/IP3R_RIH_dom_sf"/>
</dbReference>